<feature type="repeat" description="PPR" evidence="3">
    <location>
        <begin position="259"/>
        <end position="293"/>
    </location>
</feature>
<dbReference type="Gene3D" id="1.25.40.10">
    <property type="entry name" value="Tetratricopeptide repeat domain"/>
    <property type="match status" value="3"/>
</dbReference>
<dbReference type="Pfam" id="PF01535">
    <property type="entry name" value="PPR"/>
    <property type="match status" value="3"/>
</dbReference>
<accession>A0A6I9QF87</accession>
<evidence type="ECO:0000256" key="3">
    <source>
        <dbReference type="PROSITE-ProRule" id="PRU00708"/>
    </source>
</evidence>
<dbReference type="PROSITE" id="PS51375">
    <property type="entry name" value="PPR"/>
    <property type="match status" value="7"/>
</dbReference>
<feature type="region of interest" description="Disordered" evidence="4">
    <location>
        <begin position="27"/>
        <end position="46"/>
    </location>
</feature>
<evidence type="ECO:0000256" key="4">
    <source>
        <dbReference type="SAM" id="MobiDB-lite"/>
    </source>
</evidence>
<feature type="repeat" description="PPR" evidence="3">
    <location>
        <begin position="329"/>
        <end position="363"/>
    </location>
</feature>
<protein>
    <submittedName>
        <fullName evidence="6">Pentatricopeptide repeat-containing protein At2g15980</fullName>
    </submittedName>
</protein>
<dbReference type="InterPro" id="IPR002885">
    <property type="entry name" value="PPR_rpt"/>
</dbReference>
<dbReference type="PANTHER" id="PTHR47939">
    <property type="entry name" value="MEMBRANE-ASSOCIATED SALT-INDUCIBLE PROTEIN-LIKE"/>
    <property type="match status" value="1"/>
</dbReference>
<dbReference type="KEGG" id="egu:105034643"/>
<dbReference type="Pfam" id="PF12854">
    <property type="entry name" value="PPR_1"/>
    <property type="match status" value="2"/>
</dbReference>
<evidence type="ECO:0000313" key="5">
    <source>
        <dbReference type="Proteomes" id="UP000504607"/>
    </source>
</evidence>
<dbReference type="RefSeq" id="XP_010908166.1">
    <property type="nucleotide sequence ID" value="XM_010909864.3"/>
</dbReference>
<feature type="repeat" description="PPR" evidence="3">
    <location>
        <begin position="435"/>
        <end position="469"/>
    </location>
</feature>
<dbReference type="InterPro" id="IPR050667">
    <property type="entry name" value="PPR-containing_protein"/>
</dbReference>
<evidence type="ECO:0000256" key="2">
    <source>
        <dbReference type="ARBA" id="ARBA00022737"/>
    </source>
</evidence>
<keyword evidence="2" id="KW-0677">Repeat</keyword>
<reference evidence="6" key="1">
    <citation type="submission" date="2025-08" db="UniProtKB">
        <authorList>
            <consortium name="RefSeq"/>
        </authorList>
    </citation>
    <scope>IDENTIFICATION</scope>
</reference>
<dbReference type="PANTHER" id="PTHR47939:SF5">
    <property type="entry name" value="PENTACOTRIPEPTIDE-REPEAT REGION OF PRORP DOMAIN-CONTAINING PROTEIN"/>
    <property type="match status" value="1"/>
</dbReference>
<dbReference type="InterPro" id="IPR011990">
    <property type="entry name" value="TPR-like_helical_dom_sf"/>
</dbReference>
<dbReference type="NCBIfam" id="TIGR00756">
    <property type="entry name" value="PPR"/>
    <property type="match status" value="5"/>
</dbReference>
<feature type="repeat" description="PPR" evidence="3">
    <location>
        <begin position="364"/>
        <end position="398"/>
    </location>
</feature>
<dbReference type="FunCoup" id="A0A6I9QF87">
    <property type="interactions" value="901"/>
</dbReference>
<dbReference type="OrthoDB" id="185373at2759"/>
<sequence length="507" mass="56875">MAIPGGRTTTLLPLSIPNATKTFPLCSSSHPSITPSASHAPPPDGDDETVISTAVSVLREQRSKSRWSFLKSVYHPAGISATQAAEILRRVRNRPHLALRFFLWTQRHSLCRHDLYSLTAIAHVLARGRLRSAALSLLQATIRSHDPSSSSAAAGGVDTCRPPEIFEALAKTYRAFDSAPFVFDLLIRAYLQARRLDRAVQIVRILLSRGIQPEIGTSNSLIRSVSRARGWDVGFEIYEEIFKPKDGNGDAVRVRVSPKVQTFNTLLLSLYRDGKLERSEEIRKEMDIFKCKPNVFTYSILMAGFCDEGRIKEARKLWEEMVAKGIEPDIIAFNTLISGYCEVGETERAEELFREMILSEIEPTGNTYEHLIKGHCYAGEVDSTLLLYKDMKRRGFGIGVTAVDELLGVMCEKGRVLEGLGILRDEMRREEFCPSRKSYESLIRGFCEEGEMEEALKLQAEMAGKGFEVDLKVYSAFIQGYGKQGDVEKVRRLKDEMLEMGLHVEGD</sequence>
<keyword evidence="5" id="KW-1185">Reference proteome</keyword>
<organism evidence="5 6">
    <name type="scientific">Elaeis guineensis var. tenera</name>
    <name type="common">Oil palm</name>
    <dbReference type="NCBI Taxonomy" id="51953"/>
    <lineage>
        <taxon>Eukaryota</taxon>
        <taxon>Viridiplantae</taxon>
        <taxon>Streptophyta</taxon>
        <taxon>Embryophyta</taxon>
        <taxon>Tracheophyta</taxon>
        <taxon>Spermatophyta</taxon>
        <taxon>Magnoliopsida</taxon>
        <taxon>Liliopsida</taxon>
        <taxon>Arecaceae</taxon>
        <taxon>Arecoideae</taxon>
        <taxon>Cocoseae</taxon>
        <taxon>Elaeidinae</taxon>
        <taxon>Elaeis</taxon>
    </lineage>
</organism>
<evidence type="ECO:0000256" key="1">
    <source>
        <dbReference type="ARBA" id="ARBA00007626"/>
    </source>
</evidence>
<feature type="repeat" description="PPR" evidence="3">
    <location>
        <begin position="470"/>
        <end position="504"/>
    </location>
</feature>
<comment type="similarity">
    <text evidence="1">Belongs to the PPR family. P subfamily.</text>
</comment>
<dbReference type="Proteomes" id="UP000504607">
    <property type="component" value="Unplaced"/>
</dbReference>
<dbReference type="GeneID" id="105034643"/>
<feature type="repeat" description="PPR" evidence="3">
    <location>
        <begin position="294"/>
        <end position="328"/>
    </location>
</feature>
<feature type="repeat" description="PPR" evidence="3">
    <location>
        <begin position="179"/>
        <end position="213"/>
    </location>
</feature>
<gene>
    <name evidence="6" type="primary">LOC105034643</name>
</gene>
<proteinExistence type="inferred from homology"/>
<name>A0A6I9QF87_ELAGV</name>
<dbReference type="InParanoid" id="A0A6I9QF87"/>
<feature type="compositionally biased region" description="Low complexity" evidence="4">
    <location>
        <begin position="27"/>
        <end position="39"/>
    </location>
</feature>
<evidence type="ECO:0000313" key="6">
    <source>
        <dbReference type="RefSeq" id="XP_010908166.1"/>
    </source>
</evidence>
<dbReference type="Pfam" id="PF13041">
    <property type="entry name" value="PPR_2"/>
    <property type="match status" value="1"/>
</dbReference>
<dbReference type="AlphaFoldDB" id="A0A6I9QF87"/>